<gene>
    <name evidence="2" type="ORF">J2Z37_000965</name>
</gene>
<keyword evidence="1" id="KW-1133">Transmembrane helix</keyword>
<evidence type="ECO:0000313" key="2">
    <source>
        <dbReference type="EMBL" id="MBP1930968.1"/>
    </source>
</evidence>
<keyword evidence="1" id="KW-0812">Transmembrane</keyword>
<comment type="caution">
    <text evidence="2">The sequence shown here is derived from an EMBL/GenBank/DDBJ whole genome shotgun (WGS) entry which is preliminary data.</text>
</comment>
<dbReference type="Gene3D" id="1.25.10.10">
    <property type="entry name" value="Leucine-rich Repeat Variant"/>
    <property type="match status" value="1"/>
</dbReference>
<organism evidence="2 3">
    <name type="scientific">Ammoniphilus resinae</name>
    <dbReference type="NCBI Taxonomy" id="861532"/>
    <lineage>
        <taxon>Bacteria</taxon>
        <taxon>Bacillati</taxon>
        <taxon>Bacillota</taxon>
        <taxon>Bacilli</taxon>
        <taxon>Bacillales</taxon>
        <taxon>Paenibacillaceae</taxon>
        <taxon>Aneurinibacillus group</taxon>
        <taxon>Ammoniphilus</taxon>
    </lineage>
</organism>
<reference evidence="2 3" key="1">
    <citation type="submission" date="2021-03" db="EMBL/GenBank/DDBJ databases">
        <title>Genomic Encyclopedia of Type Strains, Phase IV (KMG-IV): sequencing the most valuable type-strain genomes for metagenomic binning, comparative biology and taxonomic classification.</title>
        <authorList>
            <person name="Goeker M."/>
        </authorList>
    </citation>
    <scope>NUCLEOTIDE SEQUENCE [LARGE SCALE GENOMIC DNA]</scope>
    <source>
        <strain evidence="2 3">DSM 24738</strain>
    </source>
</reference>
<dbReference type="SUPFAM" id="SSF48371">
    <property type="entry name" value="ARM repeat"/>
    <property type="match status" value="1"/>
</dbReference>
<accession>A0ABS4GL23</accession>
<dbReference type="EMBL" id="JAGGKT010000002">
    <property type="protein sequence ID" value="MBP1930968.1"/>
    <property type="molecule type" value="Genomic_DNA"/>
</dbReference>
<sequence length="389" mass="44917">MFTNLNLAIYFLYILALVNVVLIAAIYIIKMRNIKKQKIIDYFQQRFQDYLTYLHVNLEGKERLHVPPFKMNRVEQVALQERLNEMIDSFTGGASQKLLDLCEDLGFVHYHLDRLQSRSYRNKVDAAYHLGCMRVKEAVPALLQFLETHKYNSTLFVIARSISRCARDELDVRAMVSILMMHKKEFSDLLADIIKEATVDHAALFGEYLQANDPALVRLGLAGVKEYHDPKVSSVVYGLLDAQDTEIQRLAVRIYLKSAHFLPRNVVNKLIRHERVEIRLLTIQALTEWKHHTYLNEMKEALMDPDRRVMYASAVGLMELGQEGVVVLCGSALEMKGAGRGEAIQGIIEDEIKNLSTKLHDVEHLARYNAILYTYEKTFDENKRIYRIV</sequence>
<dbReference type="RefSeq" id="WP_209809075.1">
    <property type="nucleotide sequence ID" value="NZ_JAGGKT010000002.1"/>
</dbReference>
<protein>
    <submittedName>
        <fullName evidence="2">HEAT repeat protein</fullName>
    </submittedName>
</protein>
<feature type="transmembrane region" description="Helical" evidence="1">
    <location>
        <begin position="6"/>
        <end position="29"/>
    </location>
</feature>
<keyword evidence="1" id="KW-0472">Membrane</keyword>
<dbReference type="InterPro" id="IPR016024">
    <property type="entry name" value="ARM-type_fold"/>
</dbReference>
<evidence type="ECO:0000256" key="1">
    <source>
        <dbReference type="SAM" id="Phobius"/>
    </source>
</evidence>
<keyword evidence="3" id="KW-1185">Reference proteome</keyword>
<proteinExistence type="predicted"/>
<evidence type="ECO:0000313" key="3">
    <source>
        <dbReference type="Proteomes" id="UP001519343"/>
    </source>
</evidence>
<dbReference type="Proteomes" id="UP001519343">
    <property type="component" value="Unassembled WGS sequence"/>
</dbReference>
<name>A0ABS4GL23_9BACL</name>
<dbReference type="InterPro" id="IPR011989">
    <property type="entry name" value="ARM-like"/>
</dbReference>